<accession>A0A239PNM0</accession>
<keyword evidence="1" id="KW-0472">Membrane</keyword>
<dbReference type="Pfam" id="PF06532">
    <property type="entry name" value="NrsF"/>
    <property type="match status" value="1"/>
</dbReference>
<gene>
    <name evidence="2" type="ORF">SAMN05444959_101294</name>
</gene>
<dbReference type="OrthoDB" id="7764375at2"/>
<feature type="transmembrane region" description="Helical" evidence="1">
    <location>
        <begin position="57"/>
        <end position="77"/>
    </location>
</feature>
<keyword evidence="1" id="KW-0812">Transmembrane</keyword>
<dbReference type="RefSeq" id="WP_089342632.1">
    <property type="nucleotide sequence ID" value="NZ_CP067129.1"/>
</dbReference>
<evidence type="ECO:0008006" key="4">
    <source>
        <dbReference type="Google" id="ProtNLM"/>
    </source>
</evidence>
<feature type="transmembrane region" description="Helical" evidence="1">
    <location>
        <begin position="89"/>
        <end position="111"/>
    </location>
</feature>
<feature type="transmembrane region" description="Helical" evidence="1">
    <location>
        <begin position="123"/>
        <end position="147"/>
    </location>
</feature>
<organism evidence="2 3">
    <name type="scientific">Paracoccus seriniphilus</name>
    <dbReference type="NCBI Taxonomy" id="184748"/>
    <lineage>
        <taxon>Bacteria</taxon>
        <taxon>Pseudomonadati</taxon>
        <taxon>Pseudomonadota</taxon>
        <taxon>Alphaproteobacteria</taxon>
        <taxon>Rhodobacterales</taxon>
        <taxon>Paracoccaceae</taxon>
        <taxon>Paracoccus</taxon>
    </lineage>
</organism>
<feature type="transmembrane region" description="Helical" evidence="1">
    <location>
        <begin position="24"/>
        <end position="45"/>
    </location>
</feature>
<name>A0A239PNM0_9RHOB</name>
<dbReference type="Proteomes" id="UP000198307">
    <property type="component" value="Unassembled WGS sequence"/>
</dbReference>
<evidence type="ECO:0000313" key="3">
    <source>
        <dbReference type="Proteomes" id="UP000198307"/>
    </source>
</evidence>
<dbReference type="AlphaFoldDB" id="A0A239PNM0"/>
<dbReference type="InterPro" id="IPR009495">
    <property type="entry name" value="NrsF"/>
</dbReference>
<evidence type="ECO:0000256" key="1">
    <source>
        <dbReference type="SAM" id="Phobius"/>
    </source>
</evidence>
<reference evidence="2 3" key="1">
    <citation type="submission" date="2017-07" db="EMBL/GenBank/DDBJ databases">
        <authorList>
            <person name="Sun Z.S."/>
            <person name="Albrecht U."/>
            <person name="Echele G."/>
            <person name="Lee C.C."/>
        </authorList>
    </citation>
    <scope>NUCLEOTIDE SEQUENCE [LARGE SCALE GENOMIC DNA]</scope>
    <source>
        <strain evidence="2 3">DSM 14827</strain>
    </source>
</reference>
<proteinExistence type="predicted"/>
<sequence length="211" mass="22361">MKTDQLIAILSQDDTPPRPIAPRVMLRAGLALAVVGTALLAALGIRPDLGQALTNPVTLMKWVLPLTVGLLAMRACMRLSRPEVTRVPAQTVLAFVGGAALLWLVSAMISAREGNMWVQMQGNTLAICLTSITLLSMIPMAVGMMVLKDGASPSPLRSGLFLGLAVGGFSAALYALHCNEDAPLFFLSWYGLAILITGALGALIGRVQLRW</sequence>
<keyword evidence="3" id="KW-1185">Reference proteome</keyword>
<keyword evidence="1" id="KW-1133">Transmembrane helix</keyword>
<protein>
    <recommendedName>
        <fullName evidence="4">DUF1109 domain-containing protein</fullName>
    </recommendedName>
</protein>
<dbReference type="EMBL" id="FZQB01000001">
    <property type="protein sequence ID" value="SNT68734.1"/>
    <property type="molecule type" value="Genomic_DNA"/>
</dbReference>
<evidence type="ECO:0000313" key="2">
    <source>
        <dbReference type="EMBL" id="SNT68734.1"/>
    </source>
</evidence>
<feature type="transmembrane region" description="Helical" evidence="1">
    <location>
        <begin position="159"/>
        <end position="176"/>
    </location>
</feature>
<feature type="transmembrane region" description="Helical" evidence="1">
    <location>
        <begin position="182"/>
        <end position="205"/>
    </location>
</feature>